<keyword evidence="2" id="KW-1185">Reference proteome</keyword>
<dbReference type="InterPro" id="IPR022198">
    <property type="entry name" value="DUF3723"/>
</dbReference>
<dbReference type="OrthoDB" id="5421195at2759"/>
<protein>
    <submittedName>
        <fullName evidence="1">Uncharacterized protein</fullName>
    </submittedName>
</protein>
<evidence type="ECO:0000313" key="2">
    <source>
        <dbReference type="Proteomes" id="UP000799757"/>
    </source>
</evidence>
<accession>A0A6A6WQQ1</accession>
<feature type="non-terminal residue" evidence="1">
    <location>
        <position position="1"/>
    </location>
</feature>
<gene>
    <name evidence="1" type="ORF">K505DRAFT_259984</name>
</gene>
<dbReference type="Pfam" id="PF12520">
    <property type="entry name" value="DUF3723"/>
    <property type="match status" value="1"/>
</dbReference>
<dbReference type="Proteomes" id="UP000799757">
    <property type="component" value="Unassembled WGS sequence"/>
</dbReference>
<name>A0A6A6WQQ1_9PLEO</name>
<dbReference type="AlphaFoldDB" id="A0A6A6WQQ1"/>
<dbReference type="EMBL" id="MU002472">
    <property type="protein sequence ID" value="KAF2786410.1"/>
    <property type="molecule type" value="Genomic_DNA"/>
</dbReference>
<organism evidence="1 2">
    <name type="scientific">Melanomma pulvis-pyrius CBS 109.77</name>
    <dbReference type="NCBI Taxonomy" id="1314802"/>
    <lineage>
        <taxon>Eukaryota</taxon>
        <taxon>Fungi</taxon>
        <taxon>Dikarya</taxon>
        <taxon>Ascomycota</taxon>
        <taxon>Pezizomycotina</taxon>
        <taxon>Dothideomycetes</taxon>
        <taxon>Pleosporomycetidae</taxon>
        <taxon>Pleosporales</taxon>
        <taxon>Melanommataceae</taxon>
        <taxon>Melanomma</taxon>
    </lineage>
</organism>
<evidence type="ECO:0000313" key="1">
    <source>
        <dbReference type="EMBL" id="KAF2786410.1"/>
    </source>
</evidence>
<sequence>NITTLIPTLYTLFEDIKYLNELAKIIRQLFGINRKSIRTIREEMYYKFSNECLEDGEFFIQVLENSYRRIECSSNS</sequence>
<reference evidence="1" key="1">
    <citation type="journal article" date="2020" name="Stud. Mycol.">
        <title>101 Dothideomycetes genomes: a test case for predicting lifestyles and emergence of pathogens.</title>
        <authorList>
            <person name="Haridas S."/>
            <person name="Albert R."/>
            <person name="Binder M."/>
            <person name="Bloem J."/>
            <person name="Labutti K."/>
            <person name="Salamov A."/>
            <person name="Andreopoulos B."/>
            <person name="Baker S."/>
            <person name="Barry K."/>
            <person name="Bills G."/>
            <person name="Bluhm B."/>
            <person name="Cannon C."/>
            <person name="Castanera R."/>
            <person name="Culley D."/>
            <person name="Daum C."/>
            <person name="Ezra D."/>
            <person name="Gonzalez J."/>
            <person name="Henrissat B."/>
            <person name="Kuo A."/>
            <person name="Liang C."/>
            <person name="Lipzen A."/>
            <person name="Lutzoni F."/>
            <person name="Magnuson J."/>
            <person name="Mondo S."/>
            <person name="Nolan M."/>
            <person name="Ohm R."/>
            <person name="Pangilinan J."/>
            <person name="Park H.-J."/>
            <person name="Ramirez L."/>
            <person name="Alfaro M."/>
            <person name="Sun H."/>
            <person name="Tritt A."/>
            <person name="Yoshinaga Y."/>
            <person name="Zwiers L.-H."/>
            <person name="Turgeon B."/>
            <person name="Goodwin S."/>
            <person name="Spatafora J."/>
            <person name="Crous P."/>
            <person name="Grigoriev I."/>
        </authorList>
    </citation>
    <scope>NUCLEOTIDE SEQUENCE</scope>
    <source>
        <strain evidence="1">CBS 109.77</strain>
    </source>
</reference>
<proteinExistence type="predicted"/>